<feature type="transmembrane region" description="Helical" evidence="14">
    <location>
        <begin position="237"/>
        <end position="255"/>
    </location>
</feature>
<feature type="transmembrane region" description="Helical" evidence="14">
    <location>
        <begin position="164"/>
        <end position="197"/>
    </location>
</feature>
<dbReference type="Pfam" id="PF00950">
    <property type="entry name" value="ABC-3"/>
    <property type="match status" value="1"/>
</dbReference>
<proteinExistence type="inferred from homology"/>
<dbReference type="GO" id="GO:0043190">
    <property type="term" value="C:ATP-binding cassette (ABC) transporter complex"/>
    <property type="evidence" value="ECO:0007669"/>
    <property type="project" value="InterPro"/>
</dbReference>
<feature type="transmembrane region" description="Helical" evidence="14">
    <location>
        <begin position="121"/>
        <end position="139"/>
    </location>
</feature>
<evidence type="ECO:0000256" key="2">
    <source>
        <dbReference type="ARBA" id="ARBA00004651"/>
    </source>
</evidence>
<evidence type="ECO:0000256" key="7">
    <source>
        <dbReference type="ARBA" id="ARBA00022833"/>
    </source>
</evidence>
<evidence type="ECO:0000256" key="6">
    <source>
        <dbReference type="ARBA" id="ARBA00022692"/>
    </source>
</evidence>
<dbReference type="EMBL" id="PFER01000025">
    <property type="protein sequence ID" value="PJE73613.1"/>
    <property type="molecule type" value="Genomic_DNA"/>
</dbReference>
<dbReference type="InterPro" id="IPR001626">
    <property type="entry name" value="ABC_TroCD"/>
</dbReference>
<keyword evidence="8" id="KW-0864">Zinc transport</keyword>
<evidence type="ECO:0000256" key="3">
    <source>
        <dbReference type="ARBA" id="ARBA00008034"/>
    </source>
</evidence>
<evidence type="ECO:0000256" key="11">
    <source>
        <dbReference type="ARBA" id="ARBA00023136"/>
    </source>
</evidence>
<keyword evidence="10" id="KW-0406">Ion transport</keyword>
<feature type="transmembrane region" description="Helical" evidence="14">
    <location>
        <begin position="209"/>
        <end position="231"/>
    </location>
</feature>
<evidence type="ECO:0000256" key="8">
    <source>
        <dbReference type="ARBA" id="ARBA00022906"/>
    </source>
</evidence>
<comment type="function">
    <text evidence="1">Involved in the high-affinity zinc uptake transport system.</text>
</comment>
<evidence type="ECO:0000256" key="14">
    <source>
        <dbReference type="SAM" id="Phobius"/>
    </source>
</evidence>
<keyword evidence="6 13" id="KW-0812">Transmembrane</keyword>
<feature type="transmembrane region" description="Helical" evidence="14">
    <location>
        <begin position="83"/>
        <end position="100"/>
    </location>
</feature>
<reference evidence="16" key="1">
    <citation type="submission" date="2017-09" db="EMBL/GenBank/DDBJ databases">
        <title>Depth-based differentiation of microbial function through sediment-hosted aquifers and enrichment of novel symbionts in the deep terrestrial subsurface.</title>
        <authorList>
            <person name="Probst A.J."/>
            <person name="Ladd B."/>
            <person name="Jarett J.K."/>
            <person name="Geller-Mcgrath D.E."/>
            <person name="Sieber C.M.K."/>
            <person name="Emerson J.B."/>
            <person name="Anantharaman K."/>
            <person name="Thomas B.C."/>
            <person name="Malmstrom R."/>
            <person name="Stieglmeier M."/>
            <person name="Klingl A."/>
            <person name="Woyke T."/>
            <person name="Ryan C.M."/>
            <person name="Banfield J.F."/>
        </authorList>
    </citation>
    <scope>NUCLEOTIDE SEQUENCE [LARGE SCALE GENOMIC DNA]</scope>
</reference>
<evidence type="ECO:0000256" key="4">
    <source>
        <dbReference type="ARBA" id="ARBA00022448"/>
    </source>
</evidence>
<evidence type="ECO:0000313" key="16">
    <source>
        <dbReference type="Proteomes" id="UP000230959"/>
    </source>
</evidence>
<accession>A0A2M8LAF7</accession>
<keyword evidence="7" id="KW-0862">Zinc</keyword>
<keyword evidence="4 13" id="KW-0813">Transport</keyword>
<dbReference type="InterPro" id="IPR037294">
    <property type="entry name" value="ABC_BtuC-like"/>
</dbReference>
<dbReference type="GO" id="GO:0010043">
    <property type="term" value="P:response to zinc ion"/>
    <property type="evidence" value="ECO:0007669"/>
    <property type="project" value="TreeGrafter"/>
</dbReference>
<name>A0A2M8LAF7_9BACT</name>
<evidence type="ECO:0000256" key="9">
    <source>
        <dbReference type="ARBA" id="ARBA00022989"/>
    </source>
</evidence>
<dbReference type="SUPFAM" id="SSF81345">
    <property type="entry name" value="ABC transporter involved in vitamin B12 uptake, BtuC"/>
    <property type="match status" value="1"/>
</dbReference>
<keyword evidence="5" id="KW-1003">Cell membrane</keyword>
<evidence type="ECO:0000256" key="1">
    <source>
        <dbReference type="ARBA" id="ARBA00002313"/>
    </source>
</evidence>
<dbReference type="PANTHER" id="PTHR30477">
    <property type="entry name" value="ABC-TRANSPORTER METAL-BINDING PROTEIN"/>
    <property type="match status" value="1"/>
</dbReference>
<evidence type="ECO:0000256" key="13">
    <source>
        <dbReference type="RuleBase" id="RU003943"/>
    </source>
</evidence>
<evidence type="ECO:0000256" key="10">
    <source>
        <dbReference type="ARBA" id="ARBA00023065"/>
    </source>
</evidence>
<sequence length="256" mass="26334">MSINFVSLMSALFIGGAAGYLGSLMATKKMSLAGDVLSHVALPGIGFALLLGLNISLGALASLIIGVFIIWLLGMKTSLSSELLTGVVFVISLAIGFIVVPDHELLEALFGDIASVNYADMAMVILISIIVFLVARNIYPKMMLAYISEDMALAEGVKINKNNLIYLLIVAVVIAFGVKIAGSLLTSALIILPAAAAKNISGSMKQYSFLAALLGVVGAGGGVALAGIIGISAGPVVAILSAIIFGFTLAFGKIMR</sequence>
<keyword evidence="9 14" id="KW-1133">Transmembrane helix</keyword>
<evidence type="ECO:0000256" key="5">
    <source>
        <dbReference type="ARBA" id="ARBA00022475"/>
    </source>
</evidence>
<dbReference type="AlphaFoldDB" id="A0A2M8LAF7"/>
<keyword evidence="11 14" id="KW-0472">Membrane</keyword>
<comment type="subcellular location">
    <subcellularLocation>
        <location evidence="2 13">Cell membrane</location>
        <topology evidence="2 13">Multi-pass membrane protein</topology>
    </subcellularLocation>
</comment>
<organism evidence="15 16">
    <name type="scientific">Candidatus Terrybacteria bacterium CG10_big_fil_rev_8_21_14_0_10_41_10</name>
    <dbReference type="NCBI Taxonomy" id="1975026"/>
    <lineage>
        <taxon>Bacteria</taxon>
        <taxon>Candidatus Terryibacteriota</taxon>
    </lineage>
</organism>
<protein>
    <recommendedName>
        <fullName evidence="12">High-affinity zinc uptake system membrane protein ZnuB</fullName>
    </recommendedName>
</protein>
<comment type="caution">
    <text evidence="15">The sequence shown here is derived from an EMBL/GenBank/DDBJ whole genome shotgun (WGS) entry which is preliminary data.</text>
</comment>
<dbReference type="PANTHER" id="PTHR30477:SF23">
    <property type="entry name" value="HIGH-AFFINITY ZINC UPTAKE SYSTEM MEMBRANE PROTEIN ZNUB"/>
    <property type="match status" value="1"/>
</dbReference>
<feature type="transmembrane region" description="Helical" evidence="14">
    <location>
        <begin position="6"/>
        <end position="26"/>
    </location>
</feature>
<gene>
    <name evidence="15" type="ORF">COV02_01565</name>
</gene>
<evidence type="ECO:0000256" key="12">
    <source>
        <dbReference type="ARBA" id="ARBA00040080"/>
    </source>
</evidence>
<feature type="transmembrane region" description="Helical" evidence="14">
    <location>
        <begin position="47"/>
        <end position="71"/>
    </location>
</feature>
<dbReference type="GO" id="GO:0006829">
    <property type="term" value="P:zinc ion transport"/>
    <property type="evidence" value="ECO:0007669"/>
    <property type="project" value="UniProtKB-KW"/>
</dbReference>
<dbReference type="Gene3D" id="1.10.3470.10">
    <property type="entry name" value="ABC transporter involved in vitamin B12 uptake, BtuC"/>
    <property type="match status" value="1"/>
</dbReference>
<dbReference type="GO" id="GO:0055085">
    <property type="term" value="P:transmembrane transport"/>
    <property type="evidence" value="ECO:0007669"/>
    <property type="project" value="InterPro"/>
</dbReference>
<comment type="similarity">
    <text evidence="3 13">Belongs to the ABC-3 integral membrane protein family.</text>
</comment>
<dbReference type="Proteomes" id="UP000230959">
    <property type="component" value="Unassembled WGS sequence"/>
</dbReference>
<evidence type="ECO:0000313" key="15">
    <source>
        <dbReference type="EMBL" id="PJE73613.1"/>
    </source>
</evidence>